<dbReference type="PANTHER" id="PTHR21230:SF26">
    <property type="entry name" value="VESICLE TRANSPORT THROUGH INTERACTION WITH T-SNARES HOMOLOG 1A"/>
    <property type="match status" value="1"/>
</dbReference>
<dbReference type="GO" id="GO:0031201">
    <property type="term" value="C:SNARE complex"/>
    <property type="evidence" value="ECO:0007669"/>
    <property type="project" value="TreeGrafter"/>
</dbReference>
<comment type="subcellular location">
    <subcellularLocation>
        <location evidence="8">Prevacuolar compartment membrane</location>
        <topology evidence="8">Single-pass type IV membrane protein</topology>
    </subcellularLocation>
</comment>
<dbReference type="GO" id="GO:0005794">
    <property type="term" value="C:Golgi apparatus"/>
    <property type="evidence" value="ECO:0007669"/>
    <property type="project" value="InterPro"/>
</dbReference>
<dbReference type="GO" id="GO:0048280">
    <property type="term" value="P:vesicle fusion with Golgi apparatus"/>
    <property type="evidence" value="ECO:0007669"/>
    <property type="project" value="TreeGrafter"/>
</dbReference>
<comment type="similarity">
    <text evidence="1">Belongs to the VTI1 family.</text>
</comment>
<dbReference type="GO" id="GO:0005829">
    <property type="term" value="C:cytosol"/>
    <property type="evidence" value="ECO:0007669"/>
    <property type="project" value="GOC"/>
</dbReference>
<dbReference type="Gene3D" id="1.20.58.400">
    <property type="entry name" value="t-snare proteins"/>
    <property type="match status" value="1"/>
</dbReference>
<dbReference type="GO" id="GO:0031902">
    <property type="term" value="C:late endosome membrane"/>
    <property type="evidence" value="ECO:0007669"/>
    <property type="project" value="TreeGrafter"/>
</dbReference>
<dbReference type="Gene3D" id="1.20.5.110">
    <property type="match status" value="1"/>
</dbReference>
<evidence type="ECO:0000256" key="7">
    <source>
        <dbReference type="ARBA" id="ARBA00023136"/>
    </source>
</evidence>
<name>A0A7I8VLQ7_9ANNE</name>
<feature type="domain" description="T-SNARE coiled-coil homology" evidence="11">
    <location>
        <begin position="123"/>
        <end position="190"/>
    </location>
</feature>
<dbReference type="InterPro" id="IPR038407">
    <property type="entry name" value="v-SNARE_N_sf"/>
</dbReference>
<dbReference type="InterPro" id="IPR027027">
    <property type="entry name" value="GOSR2/Membrin/Bos1"/>
</dbReference>
<evidence type="ECO:0000259" key="11">
    <source>
        <dbReference type="SMART" id="SM00397"/>
    </source>
</evidence>
<evidence type="ECO:0000256" key="8">
    <source>
        <dbReference type="ARBA" id="ARBA00060376"/>
    </source>
</evidence>
<sequence>MEDKKLIEIYEQQFSNCTAEITSKITQLQAVSGYNRQNAILAIERLIDECKELLEQMELEIRGAGKDSRDIYQSRLKAYKAELDRQEKDFKQSVIVIGTEATNRDELFFNGSDVFVPDEQKQKLLDNSHKLERTGSKITGGYRTVLETEEIGKNILNDLGSQRETLQRSRNRVYEIDGNLGKSSRILSSENCRIVQNKILLVIVGIIMIGLIFCVLYLTIRRRS</sequence>
<dbReference type="Proteomes" id="UP000549394">
    <property type="component" value="Unassembled WGS sequence"/>
</dbReference>
<dbReference type="InterPro" id="IPR000727">
    <property type="entry name" value="T_SNARE_dom"/>
</dbReference>
<dbReference type="PIRSF" id="PIRSF028865">
    <property type="entry name" value="Membrin-2"/>
    <property type="match status" value="1"/>
</dbReference>
<keyword evidence="2" id="KW-0813">Transport</keyword>
<evidence type="ECO:0000256" key="10">
    <source>
        <dbReference type="SAM" id="Phobius"/>
    </source>
</evidence>
<dbReference type="GO" id="GO:0016236">
    <property type="term" value="P:macroautophagy"/>
    <property type="evidence" value="ECO:0007669"/>
    <property type="project" value="TreeGrafter"/>
</dbReference>
<gene>
    <name evidence="12" type="ORF">DGYR_LOCUS5774</name>
</gene>
<dbReference type="PANTHER" id="PTHR21230">
    <property type="entry name" value="VESICLE TRANSPORT V-SNARE PROTEIN VTI1-RELATED"/>
    <property type="match status" value="1"/>
</dbReference>
<dbReference type="CDD" id="cd15891">
    <property type="entry name" value="SNARE_Vti1a"/>
    <property type="match status" value="1"/>
</dbReference>
<dbReference type="GO" id="GO:0005484">
    <property type="term" value="F:SNAP receptor activity"/>
    <property type="evidence" value="ECO:0007669"/>
    <property type="project" value="InterPro"/>
</dbReference>
<feature type="coiled-coil region" evidence="9">
    <location>
        <begin position="36"/>
        <end position="89"/>
    </location>
</feature>
<dbReference type="EMBL" id="CAJFCJ010000007">
    <property type="protein sequence ID" value="CAD5117224.1"/>
    <property type="molecule type" value="Genomic_DNA"/>
</dbReference>
<dbReference type="GO" id="GO:0005789">
    <property type="term" value="C:endoplasmic reticulum membrane"/>
    <property type="evidence" value="ECO:0007669"/>
    <property type="project" value="TreeGrafter"/>
</dbReference>
<dbReference type="FunFam" id="1.20.5.110:FF:000002">
    <property type="entry name" value="Vesicle transport through interaction with t-SNAREsB"/>
    <property type="match status" value="1"/>
</dbReference>
<dbReference type="InterPro" id="IPR007705">
    <property type="entry name" value="Vesicle_trsprt_v-SNARE_N"/>
</dbReference>
<keyword evidence="4" id="KW-0653">Protein transport</keyword>
<evidence type="ECO:0000256" key="5">
    <source>
        <dbReference type="ARBA" id="ARBA00022989"/>
    </source>
</evidence>
<evidence type="ECO:0000256" key="1">
    <source>
        <dbReference type="ARBA" id="ARBA00006108"/>
    </source>
</evidence>
<keyword evidence="13" id="KW-1185">Reference proteome</keyword>
<keyword evidence="3 10" id="KW-0812">Transmembrane</keyword>
<evidence type="ECO:0000256" key="9">
    <source>
        <dbReference type="SAM" id="Coils"/>
    </source>
</evidence>
<keyword evidence="5 10" id="KW-1133">Transmembrane helix</keyword>
<dbReference type="GO" id="GO:0042147">
    <property type="term" value="P:retrograde transport, endosome to Golgi"/>
    <property type="evidence" value="ECO:0007669"/>
    <property type="project" value="TreeGrafter"/>
</dbReference>
<keyword evidence="7 10" id="KW-0472">Membrane</keyword>
<proteinExistence type="inferred from homology"/>
<organism evidence="12 13">
    <name type="scientific">Dimorphilus gyrociliatus</name>
    <dbReference type="NCBI Taxonomy" id="2664684"/>
    <lineage>
        <taxon>Eukaryota</taxon>
        <taxon>Metazoa</taxon>
        <taxon>Spiralia</taxon>
        <taxon>Lophotrochozoa</taxon>
        <taxon>Annelida</taxon>
        <taxon>Polychaeta</taxon>
        <taxon>Polychaeta incertae sedis</taxon>
        <taxon>Dinophilidae</taxon>
        <taxon>Dimorphilus</taxon>
    </lineage>
</organism>
<dbReference type="Pfam" id="PF12352">
    <property type="entry name" value="V-SNARE_C"/>
    <property type="match status" value="1"/>
</dbReference>
<reference evidence="12 13" key="1">
    <citation type="submission" date="2020-08" db="EMBL/GenBank/DDBJ databases">
        <authorList>
            <person name="Hejnol A."/>
        </authorList>
    </citation>
    <scope>NUCLEOTIDE SEQUENCE [LARGE SCALE GENOMIC DNA]</scope>
</reference>
<evidence type="ECO:0000256" key="3">
    <source>
        <dbReference type="ARBA" id="ARBA00022692"/>
    </source>
</evidence>
<dbReference type="InterPro" id="IPR010989">
    <property type="entry name" value="SNARE"/>
</dbReference>
<dbReference type="FunFam" id="1.20.58.400:FF:000001">
    <property type="entry name" value="Vesicle transport through interaction with t-SNAREs homolog 1A"/>
    <property type="match status" value="1"/>
</dbReference>
<evidence type="ECO:0000256" key="2">
    <source>
        <dbReference type="ARBA" id="ARBA00022448"/>
    </source>
</evidence>
<dbReference type="GO" id="GO:0006886">
    <property type="term" value="P:intracellular protein transport"/>
    <property type="evidence" value="ECO:0007669"/>
    <property type="project" value="InterPro"/>
</dbReference>
<evidence type="ECO:0000313" key="12">
    <source>
        <dbReference type="EMBL" id="CAD5117224.1"/>
    </source>
</evidence>
<dbReference type="Pfam" id="PF05008">
    <property type="entry name" value="V-SNARE"/>
    <property type="match status" value="1"/>
</dbReference>
<dbReference type="SUPFAM" id="SSF47661">
    <property type="entry name" value="t-snare proteins"/>
    <property type="match status" value="1"/>
</dbReference>
<protein>
    <submittedName>
        <fullName evidence="12">DgyrCDS6019</fullName>
    </submittedName>
</protein>
<feature type="transmembrane region" description="Helical" evidence="10">
    <location>
        <begin position="199"/>
        <end position="220"/>
    </location>
</feature>
<dbReference type="OrthoDB" id="430637at2759"/>
<dbReference type="SMART" id="SM00397">
    <property type="entry name" value="t_SNARE"/>
    <property type="match status" value="1"/>
</dbReference>
<dbReference type="AlphaFoldDB" id="A0A7I8VLQ7"/>
<dbReference type="GO" id="GO:0006896">
    <property type="term" value="P:Golgi to vacuole transport"/>
    <property type="evidence" value="ECO:0007669"/>
    <property type="project" value="TreeGrafter"/>
</dbReference>
<comment type="caution">
    <text evidence="12">The sequence shown here is derived from an EMBL/GenBank/DDBJ whole genome shotgun (WGS) entry which is preliminary data.</text>
</comment>
<evidence type="ECO:0000313" key="13">
    <source>
        <dbReference type="Proteomes" id="UP000549394"/>
    </source>
</evidence>
<keyword evidence="6 9" id="KW-0175">Coiled coil</keyword>
<dbReference type="SUPFAM" id="SSF58038">
    <property type="entry name" value="SNARE fusion complex"/>
    <property type="match status" value="1"/>
</dbReference>
<accession>A0A7I8VLQ7</accession>
<evidence type="ECO:0000256" key="6">
    <source>
        <dbReference type="ARBA" id="ARBA00023054"/>
    </source>
</evidence>
<dbReference type="GO" id="GO:0006891">
    <property type="term" value="P:intra-Golgi vesicle-mediated transport"/>
    <property type="evidence" value="ECO:0007669"/>
    <property type="project" value="TreeGrafter"/>
</dbReference>
<evidence type="ECO:0000256" key="4">
    <source>
        <dbReference type="ARBA" id="ARBA00022927"/>
    </source>
</evidence>
<dbReference type="GO" id="GO:0000149">
    <property type="term" value="F:SNARE binding"/>
    <property type="evidence" value="ECO:0007669"/>
    <property type="project" value="TreeGrafter"/>
</dbReference>
<dbReference type="GO" id="GO:0012507">
    <property type="term" value="C:ER to Golgi transport vesicle membrane"/>
    <property type="evidence" value="ECO:0007669"/>
    <property type="project" value="TreeGrafter"/>
</dbReference>